<gene>
    <name evidence="2" type="ORF">CU102_15110</name>
</gene>
<organism evidence="2 3">
    <name type="scientific">Phyllobacterium brassicacearum</name>
    <dbReference type="NCBI Taxonomy" id="314235"/>
    <lineage>
        <taxon>Bacteria</taxon>
        <taxon>Pseudomonadati</taxon>
        <taxon>Pseudomonadota</taxon>
        <taxon>Alphaproteobacteria</taxon>
        <taxon>Hyphomicrobiales</taxon>
        <taxon>Phyllobacteriaceae</taxon>
        <taxon>Phyllobacterium</taxon>
    </lineage>
</organism>
<sequence length="118" mass="12471">MSQSSPSPPSRKSDPPPPPLSVSSPPCPYSTSSPALPLIVSLCSVPRSVSLPLVPLITAIGPILEKPIHVSLLSAVGKAGLLIDITIVLPPSFQAYRKIGHVKWLTLLHQCNFIHGNV</sequence>
<dbReference type="EMBL" id="PGGO01000010">
    <property type="protein sequence ID" value="PSH68239.1"/>
    <property type="molecule type" value="Genomic_DNA"/>
</dbReference>
<feature type="region of interest" description="Disordered" evidence="1">
    <location>
        <begin position="1"/>
        <end position="32"/>
    </location>
</feature>
<protein>
    <submittedName>
        <fullName evidence="2">Uncharacterized protein</fullName>
    </submittedName>
</protein>
<comment type="caution">
    <text evidence="2">The sequence shown here is derived from an EMBL/GenBank/DDBJ whole genome shotgun (WGS) entry which is preliminary data.</text>
</comment>
<dbReference type="Proteomes" id="UP000241444">
    <property type="component" value="Unassembled WGS sequence"/>
</dbReference>
<evidence type="ECO:0000313" key="2">
    <source>
        <dbReference type="EMBL" id="PSH68239.1"/>
    </source>
</evidence>
<accession>A0A2P7BP53</accession>
<dbReference type="AlphaFoldDB" id="A0A2P7BP53"/>
<proteinExistence type="predicted"/>
<evidence type="ECO:0000313" key="3">
    <source>
        <dbReference type="Proteomes" id="UP000241444"/>
    </source>
</evidence>
<keyword evidence="3" id="KW-1185">Reference proteome</keyword>
<feature type="compositionally biased region" description="Pro residues" evidence="1">
    <location>
        <begin position="15"/>
        <end position="28"/>
    </location>
</feature>
<name>A0A2P7BP53_9HYPH</name>
<evidence type="ECO:0000256" key="1">
    <source>
        <dbReference type="SAM" id="MobiDB-lite"/>
    </source>
</evidence>
<reference evidence="3" key="1">
    <citation type="submission" date="2017-11" db="EMBL/GenBank/DDBJ databases">
        <authorList>
            <person name="Kuznetsova I."/>
            <person name="Sazanova A."/>
            <person name="Chirak E."/>
            <person name="Safronova V."/>
            <person name="Willems A."/>
        </authorList>
    </citation>
    <scope>NUCLEOTIDE SEQUENCE [LARGE SCALE GENOMIC DNA]</scope>
    <source>
        <strain evidence="3">STM 196</strain>
    </source>
</reference>